<dbReference type="RefSeq" id="WP_009196909.1">
    <property type="nucleotide sequence ID" value="NZ_AODQ01000123.1"/>
</dbReference>
<protein>
    <submittedName>
        <fullName evidence="1">Endo-1,4-beta-xylanase Z</fullName>
        <ecNumber evidence="1">3.2.1.8</ecNumber>
    </submittedName>
</protein>
<dbReference type="InterPro" id="IPR029058">
    <property type="entry name" value="AB_hydrolase_fold"/>
</dbReference>
<dbReference type="EMBL" id="AODQ01000123">
    <property type="protein sequence ID" value="EMR01348.1"/>
    <property type="molecule type" value="Genomic_DNA"/>
</dbReference>
<dbReference type="Gene3D" id="3.40.50.1820">
    <property type="entry name" value="alpha/beta hydrolase"/>
    <property type="match status" value="1"/>
</dbReference>
<keyword evidence="1" id="KW-0858">Xylan degradation</keyword>
<accession>M7MY36</accession>
<keyword evidence="1" id="KW-0119">Carbohydrate metabolism</keyword>
<name>M7MY36_9BACT</name>
<evidence type="ECO:0000313" key="2">
    <source>
        <dbReference type="Proteomes" id="UP000011910"/>
    </source>
</evidence>
<dbReference type="EC" id="3.2.1.8" evidence="1"/>
<organism evidence="1 2">
    <name type="scientific">Cesiribacter andamanensis AMV16</name>
    <dbReference type="NCBI Taxonomy" id="1279009"/>
    <lineage>
        <taxon>Bacteria</taxon>
        <taxon>Pseudomonadati</taxon>
        <taxon>Bacteroidota</taxon>
        <taxon>Cytophagia</taxon>
        <taxon>Cytophagales</taxon>
        <taxon>Cesiribacteraceae</taxon>
        <taxon>Cesiribacter</taxon>
    </lineage>
</organism>
<dbReference type="OrthoDB" id="9784036at2"/>
<evidence type="ECO:0000313" key="1">
    <source>
        <dbReference type="EMBL" id="EMR01348.1"/>
    </source>
</evidence>
<dbReference type="GO" id="GO:0031176">
    <property type="term" value="F:endo-1,4-beta-xylanase activity"/>
    <property type="evidence" value="ECO:0007669"/>
    <property type="project" value="UniProtKB-EC"/>
</dbReference>
<dbReference type="Proteomes" id="UP000011910">
    <property type="component" value="Unassembled WGS sequence"/>
</dbReference>
<dbReference type="GO" id="GO:0045493">
    <property type="term" value="P:xylan catabolic process"/>
    <property type="evidence" value="ECO:0007669"/>
    <property type="project" value="UniProtKB-KW"/>
</dbReference>
<dbReference type="PANTHER" id="PTHR48098">
    <property type="entry name" value="ENTEROCHELIN ESTERASE-RELATED"/>
    <property type="match status" value="1"/>
</dbReference>
<dbReference type="STRING" id="1279009.ADICEAN_03528"/>
<keyword evidence="2" id="KW-1185">Reference proteome</keyword>
<keyword evidence="1" id="KW-0326">Glycosidase</keyword>
<dbReference type="InterPro" id="IPR050583">
    <property type="entry name" value="Mycobacterial_A85_antigen"/>
</dbReference>
<keyword evidence="1" id="KW-0624">Polysaccharide degradation</keyword>
<dbReference type="AlphaFoldDB" id="M7MY36"/>
<dbReference type="Pfam" id="PF00756">
    <property type="entry name" value="Esterase"/>
    <property type="match status" value="1"/>
</dbReference>
<gene>
    <name evidence="1" type="primary">xynZ</name>
    <name evidence="1" type="ORF">ADICEAN_03528</name>
</gene>
<dbReference type="InterPro" id="IPR000801">
    <property type="entry name" value="Esterase-like"/>
</dbReference>
<dbReference type="SUPFAM" id="SSF53474">
    <property type="entry name" value="alpha/beta-Hydrolases"/>
    <property type="match status" value="1"/>
</dbReference>
<dbReference type="eggNOG" id="COG0627">
    <property type="taxonomic scope" value="Bacteria"/>
</dbReference>
<reference evidence="1 2" key="1">
    <citation type="journal article" date="2013" name="Genome Announc.">
        <title>Draft Genome Sequence of Cesiribacter andamanensis Strain AMV16T, Isolated from a Soil Sample from a Mud Volcano in the Andaman Islands, India.</title>
        <authorList>
            <person name="Shivaji S."/>
            <person name="Ara S."/>
            <person name="Begum Z."/>
            <person name="Srinivas T.N."/>
            <person name="Singh A."/>
            <person name="Kumar Pinnaka A."/>
        </authorList>
    </citation>
    <scope>NUCLEOTIDE SEQUENCE [LARGE SCALE GENOMIC DNA]</scope>
    <source>
        <strain evidence="1 2">AMV16</strain>
    </source>
</reference>
<sequence length="362" mass="40847">MHQLKHIFLCTIFIGLGASQAWSQKAEGGRFDRINYTAPSLADNVGGEEPTRSVSIYLPPGYEKSKMRYPVIYFLHGYGVNDSLMVVWLELKKVMDRAIAQQRIPPVLLVIPNCESRYFGSFYTNSVVNGNWGDFIAHDLVKHVDLNYRTIPRKEARGLFGHSMGGNGVLRIVMKYPDIYNAAYALSPGALHWSKEFNLDNAAFRTLQEVTNEAAILQHDEDPTINPSRFWTPLMAALGRSFSPDVNAQPLQAKLPVSYQGTERSIHVEVLELWEKNFPINMAHHHIDALKLLRGLKFDWGRQEEFPHIPATCRELSARLSALGIQHEAEEYIGGHVDNIGGTSGRITTEVLPFFAILLEFK</sequence>
<keyword evidence="1" id="KW-0378">Hydrolase</keyword>
<proteinExistence type="predicted"/>
<comment type="caution">
    <text evidence="1">The sequence shown here is derived from an EMBL/GenBank/DDBJ whole genome shotgun (WGS) entry which is preliminary data.</text>
</comment>